<dbReference type="InterPro" id="IPR036388">
    <property type="entry name" value="WH-like_DNA-bd_sf"/>
</dbReference>
<dbReference type="Proteomes" id="UP001354931">
    <property type="component" value="Unassembled WGS sequence"/>
</dbReference>
<name>A0ABU6EZD5_9ACTN</name>
<reference evidence="5 6" key="1">
    <citation type="submission" date="2022-10" db="EMBL/GenBank/DDBJ databases">
        <authorList>
            <person name="Xie J."/>
            <person name="Shen N."/>
        </authorList>
    </citation>
    <scope>NUCLEOTIDE SEQUENCE [LARGE SCALE GENOMIC DNA]</scope>
    <source>
        <strain evidence="5 6">YIM65594</strain>
    </source>
</reference>
<accession>A0ABU6EZD5</accession>
<proteinExistence type="predicted"/>
<dbReference type="PROSITE" id="PS50995">
    <property type="entry name" value="HTH_MARR_2"/>
    <property type="match status" value="1"/>
</dbReference>
<dbReference type="PROSITE" id="PS01117">
    <property type="entry name" value="HTH_MARR_1"/>
    <property type="match status" value="1"/>
</dbReference>
<comment type="caution">
    <text evidence="5">The sequence shown here is derived from an EMBL/GenBank/DDBJ whole genome shotgun (WGS) entry which is preliminary data.</text>
</comment>
<evidence type="ECO:0000256" key="2">
    <source>
        <dbReference type="ARBA" id="ARBA00023125"/>
    </source>
</evidence>
<dbReference type="SMART" id="SM00347">
    <property type="entry name" value="HTH_MARR"/>
    <property type="match status" value="1"/>
</dbReference>
<protein>
    <submittedName>
        <fullName evidence="5">MarR family winged helix-turn-helix transcriptional regulator</fullName>
    </submittedName>
</protein>
<dbReference type="SUPFAM" id="SSF46785">
    <property type="entry name" value="Winged helix' DNA-binding domain"/>
    <property type="match status" value="1"/>
</dbReference>
<dbReference type="InterPro" id="IPR023187">
    <property type="entry name" value="Tscrpt_reg_MarR-type_CS"/>
</dbReference>
<evidence type="ECO:0000313" key="5">
    <source>
        <dbReference type="EMBL" id="MEB8337106.1"/>
    </source>
</evidence>
<dbReference type="PANTHER" id="PTHR39515:SF2">
    <property type="entry name" value="HTH-TYPE TRANSCRIPTIONAL REGULATOR RV0880"/>
    <property type="match status" value="1"/>
</dbReference>
<evidence type="ECO:0000313" key="6">
    <source>
        <dbReference type="Proteomes" id="UP001354931"/>
    </source>
</evidence>
<sequence>MNDDSAPIEELAARATDEVWVIIGRLRRKLMALDVDPEGELSPAQASLLSRLDKYGPSTASDLAAIENVRPQSMAKHVIALEERGLVERHVDPEDGRRRVVALTEAGRERRQGVRRARQAWLAGQLAERGSEEQLRAVITAMALLDEVTQA</sequence>
<dbReference type="PANTHER" id="PTHR39515">
    <property type="entry name" value="CONSERVED PROTEIN"/>
    <property type="match status" value="1"/>
</dbReference>
<evidence type="ECO:0000256" key="1">
    <source>
        <dbReference type="ARBA" id="ARBA00023015"/>
    </source>
</evidence>
<organism evidence="5 6">
    <name type="scientific">Streptomyces endophyticus</name>
    <dbReference type="NCBI Taxonomy" id="714166"/>
    <lineage>
        <taxon>Bacteria</taxon>
        <taxon>Bacillati</taxon>
        <taxon>Actinomycetota</taxon>
        <taxon>Actinomycetes</taxon>
        <taxon>Kitasatosporales</taxon>
        <taxon>Streptomycetaceae</taxon>
        <taxon>Streptomyces</taxon>
    </lineage>
</organism>
<dbReference type="RefSeq" id="WP_326014742.1">
    <property type="nucleotide sequence ID" value="NZ_JAOZYC010000035.1"/>
</dbReference>
<dbReference type="InterPro" id="IPR000835">
    <property type="entry name" value="HTH_MarR-typ"/>
</dbReference>
<dbReference type="Pfam" id="PF01047">
    <property type="entry name" value="MarR"/>
    <property type="match status" value="1"/>
</dbReference>
<gene>
    <name evidence="5" type="ORF">OKJ99_06205</name>
</gene>
<keyword evidence="6" id="KW-1185">Reference proteome</keyword>
<dbReference type="InterPro" id="IPR052526">
    <property type="entry name" value="HTH-type_Bedaq_tolerance"/>
</dbReference>
<keyword evidence="1" id="KW-0805">Transcription regulation</keyword>
<keyword evidence="3" id="KW-0804">Transcription</keyword>
<dbReference type="Gene3D" id="1.10.10.10">
    <property type="entry name" value="Winged helix-like DNA-binding domain superfamily/Winged helix DNA-binding domain"/>
    <property type="match status" value="1"/>
</dbReference>
<dbReference type="EMBL" id="JAOZYC010000035">
    <property type="protein sequence ID" value="MEB8337106.1"/>
    <property type="molecule type" value="Genomic_DNA"/>
</dbReference>
<dbReference type="InterPro" id="IPR036390">
    <property type="entry name" value="WH_DNA-bd_sf"/>
</dbReference>
<evidence type="ECO:0000256" key="3">
    <source>
        <dbReference type="ARBA" id="ARBA00023163"/>
    </source>
</evidence>
<keyword evidence="2" id="KW-0238">DNA-binding</keyword>
<feature type="domain" description="HTH marR-type" evidence="4">
    <location>
        <begin position="16"/>
        <end position="150"/>
    </location>
</feature>
<evidence type="ECO:0000259" key="4">
    <source>
        <dbReference type="PROSITE" id="PS50995"/>
    </source>
</evidence>